<gene>
    <name evidence="1" type="ORF">K8V47_03845</name>
</gene>
<sequence length="381" mass="40916">MKTRLIVFTILLVNALCASAQKYVVDVLFSDSIQAYTIEPAKSGGEVPGTAAFKIANGEELTLTRVLEGNPGRGVIVRDDKEYCIDGDLLVLSEDNPAGTVGLFPDLRQDGKHTAIEHFFTTITPYIIISILFVAAILLLFLGRIELLRRPALLLVPLCILLASALEIWAYATLGGDVFWWCDYDTYGFWGSALRAIPFVIFVVAQVFSIKLYERLLFGEHSDKEISIKPMAISMGACIPLTLIAVFAGAVWWRSANEVVAAIVFLASFGIGTFISWKRNVSTAGKVNGSLLTLFIAVYIIGVIIAAVGLITILLRLILQILLILAGIAAILFVGGSAAGGGGGGGGSSKTVWYDAEGGCHNSEIDARMANERIAERKAGL</sequence>
<dbReference type="AlphaFoldDB" id="A0A4Q0U8F3"/>
<organism evidence="1 2">
    <name type="scientific">Candidatus Amulumruptor caecigallinarius</name>
    <dbReference type="NCBI Taxonomy" id="2109911"/>
    <lineage>
        <taxon>Bacteria</taxon>
        <taxon>Pseudomonadati</taxon>
        <taxon>Bacteroidota</taxon>
        <taxon>Bacteroidia</taxon>
        <taxon>Bacteroidales</taxon>
        <taxon>Muribaculaceae</taxon>
        <taxon>Candidatus Amulumruptor</taxon>
    </lineage>
</organism>
<proteinExistence type="predicted"/>
<name>A0A4Q0U8F3_9BACT</name>
<dbReference type="Proteomes" id="UP000711407">
    <property type="component" value="Unassembled WGS sequence"/>
</dbReference>
<dbReference type="EMBL" id="DYXT01000021">
    <property type="protein sequence ID" value="HJE38881.1"/>
    <property type="molecule type" value="Genomic_DNA"/>
</dbReference>
<reference evidence="1" key="1">
    <citation type="journal article" date="2021" name="PeerJ">
        <title>Extensive microbial diversity within the chicken gut microbiome revealed by metagenomics and culture.</title>
        <authorList>
            <person name="Gilroy R."/>
            <person name="Ravi A."/>
            <person name="Getino M."/>
            <person name="Pursley I."/>
            <person name="Horton D.L."/>
            <person name="Alikhan N.F."/>
            <person name="Baker D."/>
            <person name="Gharbi K."/>
            <person name="Hall N."/>
            <person name="Watson M."/>
            <person name="Adriaenssens E.M."/>
            <person name="Foster-Nyarko E."/>
            <person name="Jarju S."/>
            <person name="Secka A."/>
            <person name="Antonio M."/>
            <person name="Oren A."/>
            <person name="Chaudhuri R.R."/>
            <person name="La Ragione R."/>
            <person name="Hildebrand F."/>
            <person name="Pallen M.J."/>
        </authorList>
    </citation>
    <scope>NUCLEOTIDE SEQUENCE</scope>
    <source>
        <strain evidence="1">4100</strain>
    </source>
</reference>
<comment type="caution">
    <text evidence="1">The sequence shown here is derived from an EMBL/GenBank/DDBJ whole genome shotgun (WGS) entry which is preliminary data.</text>
</comment>
<reference evidence="1" key="2">
    <citation type="submission" date="2021-09" db="EMBL/GenBank/DDBJ databases">
        <authorList>
            <person name="Gilroy R."/>
        </authorList>
    </citation>
    <scope>NUCLEOTIDE SEQUENCE</scope>
    <source>
        <strain evidence="1">4100</strain>
    </source>
</reference>
<accession>A0A4Q0U8F3</accession>
<protein>
    <submittedName>
        <fullName evidence="1">Uncharacterized protein</fullName>
    </submittedName>
</protein>
<evidence type="ECO:0000313" key="2">
    <source>
        <dbReference type="Proteomes" id="UP000711407"/>
    </source>
</evidence>
<evidence type="ECO:0000313" key="1">
    <source>
        <dbReference type="EMBL" id="HJE38881.1"/>
    </source>
</evidence>